<dbReference type="EMBL" id="LAZR01052867">
    <property type="protein sequence ID" value="KKK82011.1"/>
    <property type="molecule type" value="Genomic_DNA"/>
</dbReference>
<organism evidence="1">
    <name type="scientific">marine sediment metagenome</name>
    <dbReference type="NCBI Taxonomy" id="412755"/>
    <lineage>
        <taxon>unclassified sequences</taxon>
        <taxon>metagenomes</taxon>
        <taxon>ecological metagenomes</taxon>
    </lineage>
</organism>
<proteinExistence type="predicted"/>
<sequence>MRIPFWTAWRERGRAKAMAEEVAYERCIRLDEWIDEYQRHVFNEETVLPGDPPYYDSCPGVGDGHIHLLPRSPLPESLVPKEAP</sequence>
<accession>A0A0F9BC63</accession>
<name>A0A0F9BC63_9ZZZZ</name>
<protein>
    <submittedName>
        <fullName evidence="1">Uncharacterized protein</fullName>
    </submittedName>
</protein>
<gene>
    <name evidence="1" type="ORF">LCGC14_2807640</name>
</gene>
<dbReference type="AlphaFoldDB" id="A0A0F9BC63"/>
<comment type="caution">
    <text evidence="1">The sequence shown here is derived from an EMBL/GenBank/DDBJ whole genome shotgun (WGS) entry which is preliminary data.</text>
</comment>
<evidence type="ECO:0000313" key="1">
    <source>
        <dbReference type="EMBL" id="KKK82011.1"/>
    </source>
</evidence>
<reference evidence="1" key="1">
    <citation type="journal article" date="2015" name="Nature">
        <title>Complex archaea that bridge the gap between prokaryotes and eukaryotes.</title>
        <authorList>
            <person name="Spang A."/>
            <person name="Saw J.H."/>
            <person name="Jorgensen S.L."/>
            <person name="Zaremba-Niedzwiedzka K."/>
            <person name="Martijn J."/>
            <person name="Lind A.E."/>
            <person name="van Eijk R."/>
            <person name="Schleper C."/>
            <person name="Guy L."/>
            <person name="Ettema T.J."/>
        </authorList>
    </citation>
    <scope>NUCLEOTIDE SEQUENCE</scope>
</reference>